<dbReference type="GO" id="GO:0003995">
    <property type="term" value="F:acyl-CoA dehydrogenase activity"/>
    <property type="evidence" value="ECO:0007669"/>
    <property type="project" value="TreeGrafter"/>
</dbReference>
<dbReference type="Gene3D" id="1.10.540.10">
    <property type="entry name" value="Acyl-CoA dehydrogenase/oxidase, N-terminal domain"/>
    <property type="match status" value="1"/>
</dbReference>
<dbReference type="Gene3D" id="2.40.110.10">
    <property type="entry name" value="Butyryl-CoA Dehydrogenase, subunit A, domain 2"/>
    <property type="match status" value="1"/>
</dbReference>
<feature type="domain" description="Acyl-CoA oxidase/dehydrogenase middle" evidence="8">
    <location>
        <begin position="123"/>
        <end position="201"/>
    </location>
</feature>
<dbReference type="InterPro" id="IPR006091">
    <property type="entry name" value="Acyl-CoA_Oxase/DH_mid-dom"/>
</dbReference>
<sequence length="392" mass="41846">MDDTGLDRIAQFARQEIGPYLAAHPEDRYPLPLVRRLAQLGAFGAAVPTQHGGGDWSRRDIALIGYELGRGWQPLAGLVSTHLKLCRQVSEHGTPQQRERWLGAMARGESVFARAYHEQGIAHPAQLRTRAIRRGRVAVLDGRKSWVTNARNADRVLVIARSGNAAVGVLVDPGRPGVTIGPELPRPGLLGVSLAEIAFADYEFDPEDDVLGGWDHDLTQSLLANDVTSYTARAVGSADAVLEHAVRFVRDGLAHRSADVQGAIRLRMGELAAKVAVMRTVWHALLDPRPPADGTPPEAPNPPMTSAVAKVFCTATLQDVVREAATLCGGAGYAAADHALGRHYRDALALPIIGAPNDVLLSRIGERELGPVAADSHATTPTPTPATTSKAT</sequence>
<evidence type="ECO:0000259" key="7">
    <source>
        <dbReference type="Pfam" id="PF00441"/>
    </source>
</evidence>
<evidence type="ECO:0000256" key="2">
    <source>
        <dbReference type="ARBA" id="ARBA00009347"/>
    </source>
</evidence>
<dbReference type="InterPro" id="IPR037069">
    <property type="entry name" value="AcylCoA_DH/ox_N_sf"/>
</dbReference>
<keyword evidence="3 5" id="KW-0285">Flavoprotein</keyword>
<evidence type="ECO:0000256" key="6">
    <source>
        <dbReference type="SAM" id="MobiDB-lite"/>
    </source>
</evidence>
<evidence type="ECO:0000259" key="8">
    <source>
        <dbReference type="Pfam" id="PF02770"/>
    </source>
</evidence>
<dbReference type="SUPFAM" id="SSF56645">
    <property type="entry name" value="Acyl-CoA dehydrogenase NM domain-like"/>
    <property type="match status" value="1"/>
</dbReference>
<dbReference type="InterPro" id="IPR036250">
    <property type="entry name" value="AcylCo_DH-like_C"/>
</dbReference>
<accession>A0A561TT27</accession>
<evidence type="ECO:0000259" key="9">
    <source>
        <dbReference type="Pfam" id="PF02771"/>
    </source>
</evidence>
<feature type="domain" description="Acyl-CoA dehydrogenase/oxidase C-terminal" evidence="7">
    <location>
        <begin position="223"/>
        <end position="367"/>
    </location>
</feature>
<dbReference type="Proteomes" id="UP000317940">
    <property type="component" value="Unassembled WGS sequence"/>
</dbReference>
<keyword evidence="5" id="KW-0560">Oxidoreductase</keyword>
<comment type="cofactor">
    <cofactor evidence="1 5">
        <name>FAD</name>
        <dbReference type="ChEBI" id="CHEBI:57692"/>
    </cofactor>
</comment>
<comment type="caution">
    <text evidence="10">The sequence shown here is derived from an EMBL/GenBank/DDBJ whole genome shotgun (WGS) entry which is preliminary data.</text>
</comment>
<dbReference type="AlphaFoldDB" id="A0A561TT27"/>
<name>A0A561TT27_9ACTN</name>
<feature type="domain" description="Acyl-CoA dehydrogenase/oxidase N-terminal" evidence="9">
    <location>
        <begin position="7"/>
        <end position="109"/>
    </location>
</feature>
<evidence type="ECO:0000256" key="1">
    <source>
        <dbReference type="ARBA" id="ARBA00001974"/>
    </source>
</evidence>
<dbReference type="InterPro" id="IPR046373">
    <property type="entry name" value="Acyl-CoA_Oxase/DH_mid-dom_sf"/>
</dbReference>
<dbReference type="PANTHER" id="PTHR43884">
    <property type="entry name" value="ACYL-COA DEHYDROGENASE"/>
    <property type="match status" value="1"/>
</dbReference>
<dbReference type="Pfam" id="PF02770">
    <property type="entry name" value="Acyl-CoA_dh_M"/>
    <property type="match status" value="1"/>
</dbReference>
<keyword evidence="4 5" id="KW-0274">FAD</keyword>
<evidence type="ECO:0000256" key="4">
    <source>
        <dbReference type="ARBA" id="ARBA00022827"/>
    </source>
</evidence>
<evidence type="ECO:0000256" key="5">
    <source>
        <dbReference type="RuleBase" id="RU362125"/>
    </source>
</evidence>
<dbReference type="Pfam" id="PF02771">
    <property type="entry name" value="Acyl-CoA_dh_N"/>
    <property type="match status" value="1"/>
</dbReference>
<dbReference type="CDD" id="cd00567">
    <property type="entry name" value="ACAD"/>
    <property type="match status" value="1"/>
</dbReference>
<evidence type="ECO:0000313" key="10">
    <source>
        <dbReference type="EMBL" id="TWF90250.1"/>
    </source>
</evidence>
<protein>
    <submittedName>
        <fullName evidence="10">Alkylation response protein AidB-like acyl-CoA dehydrogenase</fullName>
    </submittedName>
</protein>
<comment type="similarity">
    <text evidence="2 5">Belongs to the acyl-CoA dehydrogenase family.</text>
</comment>
<dbReference type="GO" id="GO:0050660">
    <property type="term" value="F:flavin adenine dinucleotide binding"/>
    <property type="evidence" value="ECO:0007669"/>
    <property type="project" value="InterPro"/>
</dbReference>
<feature type="region of interest" description="Disordered" evidence="6">
    <location>
        <begin position="371"/>
        <end position="392"/>
    </location>
</feature>
<dbReference type="InterPro" id="IPR009075">
    <property type="entry name" value="AcylCo_DH/oxidase_C"/>
</dbReference>
<dbReference type="InterPro" id="IPR009100">
    <property type="entry name" value="AcylCoA_DH/oxidase_NM_dom_sf"/>
</dbReference>
<dbReference type="Pfam" id="PF00441">
    <property type="entry name" value="Acyl-CoA_dh_1"/>
    <property type="match status" value="1"/>
</dbReference>
<dbReference type="PANTHER" id="PTHR43884:SF12">
    <property type="entry name" value="ISOVALERYL-COA DEHYDROGENASE, MITOCHONDRIAL-RELATED"/>
    <property type="match status" value="1"/>
</dbReference>
<dbReference type="InterPro" id="IPR013786">
    <property type="entry name" value="AcylCoA_DH/ox_N"/>
</dbReference>
<dbReference type="SUPFAM" id="SSF47203">
    <property type="entry name" value="Acyl-CoA dehydrogenase C-terminal domain-like"/>
    <property type="match status" value="1"/>
</dbReference>
<evidence type="ECO:0000313" key="11">
    <source>
        <dbReference type="Proteomes" id="UP000317940"/>
    </source>
</evidence>
<organism evidence="10 11">
    <name type="scientific">Kitasatospora viridis</name>
    <dbReference type="NCBI Taxonomy" id="281105"/>
    <lineage>
        <taxon>Bacteria</taxon>
        <taxon>Bacillati</taxon>
        <taxon>Actinomycetota</taxon>
        <taxon>Actinomycetes</taxon>
        <taxon>Kitasatosporales</taxon>
        <taxon>Streptomycetaceae</taxon>
        <taxon>Kitasatospora</taxon>
    </lineage>
</organism>
<gene>
    <name evidence="10" type="ORF">FHX73_13294</name>
</gene>
<dbReference type="OrthoDB" id="4077310at2"/>
<feature type="compositionally biased region" description="Low complexity" evidence="6">
    <location>
        <begin position="378"/>
        <end position="392"/>
    </location>
</feature>
<evidence type="ECO:0000256" key="3">
    <source>
        <dbReference type="ARBA" id="ARBA00022630"/>
    </source>
</evidence>
<dbReference type="Gene3D" id="1.20.140.10">
    <property type="entry name" value="Butyryl-CoA Dehydrogenase, subunit A, domain 3"/>
    <property type="match status" value="1"/>
</dbReference>
<dbReference type="EMBL" id="VIWT01000003">
    <property type="protein sequence ID" value="TWF90250.1"/>
    <property type="molecule type" value="Genomic_DNA"/>
</dbReference>
<reference evidence="10 11" key="1">
    <citation type="submission" date="2019-06" db="EMBL/GenBank/DDBJ databases">
        <title>Sequencing the genomes of 1000 actinobacteria strains.</title>
        <authorList>
            <person name="Klenk H.-P."/>
        </authorList>
    </citation>
    <scope>NUCLEOTIDE SEQUENCE [LARGE SCALE GENOMIC DNA]</scope>
    <source>
        <strain evidence="10 11">DSM 44826</strain>
    </source>
</reference>
<keyword evidence="11" id="KW-1185">Reference proteome</keyword>
<dbReference type="RefSeq" id="WP_145909467.1">
    <property type="nucleotide sequence ID" value="NZ_BAAAMZ010000001.1"/>
</dbReference>
<proteinExistence type="inferred from homology"/>